<dbReference type="PANTHER" id="PTHR43820">
    <property type="entry name" value="HIGH-AFFINITY BRANCHED-CHAIN AMINO ACID TRANSPORT ATP-BINDING PROTEIN LIVF"/>
    <property type="match status" value="1"/>
</dbReference>
<dbReference type="SUPFAM" id="SSF52540">
    <property type="entry name" value="P-loop containing nucleoside triphosphate hydrolases"/>
    <property type="match status" value="1"/>
</dbReference>
<proteinExistence type="inferred from homology"/>
<accession>A0A3P3D7B3</accession>
<dbReference type="Proteomes" id="UP000282125">
    <property type="component" value="Unassembled WGS sequence"/>
</dbReference>
<dbReference type="InterPro" id="IPR017871">
    <property type="entry name" value="ABC_transporter-like_CS"/>
</dbReference>
<evidence type="ECO:0000256" key="4">
    <source>
        <dbReference type="ARBA" id="ARBA00022840"/>
    </source>
</evidence>
<dbReference type="GO" id="GO:0016887">
    <property type="term" value="F:ATP hydrolysis activity"/>
    <property type="evidence" value="ECO:0007669"/>
    <property type="project" value="InterPro"/>
</dbReference>
<dbReference type="RefSeq" id="WP_124966656.1">
    <property type="nucleotide sequence ID" value="NZ_RRAZ01000045.1"/>
</dbReference>
<dbReference type="EMBL" id="RRAZ01000045">
    <property type="protein sequence ID" value="RRH69342.1"/>
    <property type="molecule type" value="Genomic_DNA"/>
</dbReference>
<keyword evidence="3" id="KW-0547">Nucleotide-binding</keyword>
<evidence type="ECO:0000256" key="3">
    <source>
        <dbReference type="ARBA" id="ARBA00022741"/>
    </source>
</evidence>
<evidence type="ECO:0000259" key="6">
    <source>
        <dbReference type="PROSITE" id="PS50893"/>
    </source>
</evidence>
<dbReference type="GO" id="GO:0015807">
    <property type="term" value="P:L-amino acid transport"/>
    <property type="evidence" value="ECO:0007669"/>
    <property type="project" value="TreeGrafter"/>
</dbReference>
<name>A0A3P3D7B3_9RHOB</name>
<reference evidence="7 8" key="1">
    <citation type="submission" date="2018-11" db="EMBL/GenBank/DDBJ databases">
        <title>Gemmobacter sp. nov., YIM 102744-1 draft genome.</title>
        <authorList>
            <person name="Li G."/>
            <person name="Jiang Y."/>
        </authorList>
    </citation>
    <scope>NUCLEOTIDE SEQUENCE [LARGE SCALE GENOMIC DNA]</scope>
    <source>
        <strain evidence="7 8">YIM 102744-1</strain>
    </source>
</reference>
<dbReference type="PANTHER" id="PTHR43820:SF4">
    <property type="entry name" value="HIGH-AFFINITY BRANCHED-CHAIN AMINO ACID TRANSPORT ATP-BINDING PROTEIN LIVF"/>
    <property type="match status" value="1"/>
</dbReference>
<dbReference type="SMART" id="SM00382">
    <property type="entry name" value="AAA"/>
    <property type="match status" value="1"/>
</dbReference>
<dbReference type="Gene3D" id="3.40.50.300">
    <property type="entry name" value="P-loop containing nucleotide triphosphate hydrolases"/>
    <property type="match status" value="1"/>
</dbReference>
<dbReference type="OrthoDB" id="9806149at2"/>
<dbReference type="InterPro" id="IPR003439">
    <property type="entry name" value="ABC_transporter-like_ATP-bd"/>
</dbReference>
<feature type="domain" description="ABC transporter" evidence="6">
    <location>
        <begin position="2"/>
        <end position="235"/>
    </location>
</feature>
<dbReference type="AlphaFoldDB" id="A0A3P3D7B3"/>
<sequence>MLEVKALSVRYGRHLALENAALQVKSGEIVVVLGANGAGKSTLIKAVSGLVPHAPGGRISLEDQALHALPSHKIVDAGLALVPEGRHLFSTLTVAENLSLGAFLPRTRAAAAESLEIVFSIFPKLKQRLTQIAGTMSGGEQQMVAIGRALMTRPKILLLDEPSLGLSPLLTSELFRALPGIAQRGIGVLIVEQNTHQSLAISQRGYLIEKGCIVGEDSAQELLKSPAVQKAYLGG</sequence>
<comment type="similarity">
    <text evidence="1">Belongs to the ABC transporter superfamily.</text>
</comment>
<organism evidence="7 8">
    <name type="scientific">Falsigemmobacter faecalis</name>
    <dbReference type="NCBI Taxonomy" id="2488730"/>
    <lineage>
        <taxon>Bacteria</taxon>
        <taxon>Pseudomonadati</taxon>
        <taxon>Pseudomonadota</taxon>
        <taxon>Alphaproteobacteria</taxon>
        <taxon>Rhodobacterales</taxon>
        <taxon>Paracoccaceae</taxon>
        <taxon>Falsigemmobacter</taxon>
    </lineage>
</organism>
<dbReference type="Pfam" id="PF00005">
    <property type="entry name" value="ABC_tran"/>
    <property type="match status" value="1"/>
</dbReference>
<protein>
    <submittedName>
        <fullName evidence="7">ABC transporter ATP-binding protein</fullName>
    </submittedName>
</protein>
<keyword evidence="5" id="KW-0029">Amino-acid transport</keyword>
<dbReference type="GO" id="GO:0015658">
    <property type="term" value="F:branched-chain amino acid transmembrane transporter activity"/>
    <property type="evidence" value="ECO:0007669"/>
    <property type="project" value="TreeGrafter"/>
</dbReference>
<comment type="caution">
    <text evidence="7">The sequence shown here is derived from an EMBL/GenBank/DDBJ whole genome shotgun (WGS) entry which is preliminary data.</text>
</comment>
<dbReference type="InterPro" id="IPR027417">
    <property type="entry name" value="P-loop_NTPase"/>
</dbReference>
<evidence type="ECO:0000313" key="8">
    <source>
        <dbReference type="Proteomes" id="UP000282125"/>
    </source>
</evidence>
<keyword evidence="2" id="KW-0813">Transport</keyword>
<dbReference type="CDD" id="cd03224">
    <property type="entry name" value="ABC_TM1139_LivF_branched"/>
    <property type="match status" value="1"/>
</dbReference>
<keyword evidence="4 7" id="KW-0067">ATP-binding</keyword>
<evidence type="ECO:0000256" key="5">
    <source>
        <dbReference type="ARBA" id="ARBA00022970"/>
    </source>
</evidence>
<dbReference type="InterPro" id="IPR003593">
    <property type="entry name" value="AAA+_ATPase"/>
</dbReference>
<dbReference type="PROSITE" id="PS50893">
    <property type="entry name" value="ABC_TRANSPORTER_2"/>
    <property type="match status" value="1"/>
</dbReference>
<gene>
    <name evidence="7" type="ORF">EG244_18525</name>
</gene>
<evidence type="ECO:0000313" key="7">
    <source>
        <dbReference type="EMBL" id="RRH69342.1"/>
    </source>
</evidence>
<evidence type="ECO:0000256" key="1">
    <source>
        <dbReference type="ARBA" id="ARBA00005417"/>
    </source>
</evidence>
<dbReference type="PROSITE" id="PS00211">
    <property type="entry name" value="ABC_TRANSPORTER_1"/>
    <property type="match status" value="1"/>
</dbReference>
<dbReference type="GO" id="GO:0005524">
    <property type="term" value="F:ATP binding"/>
    <property type="evidence" value="ECO:0007669"/>
    <property type="project" value="UniProtKB-KW"/>
</dbReference>
<evidence type="ECO:0000256" key="2">
    <source>
        <dbReference type="ARBA" id="ARBA00022448"/>
    </source>
</evidence>
<keyword evidence="8" id="KW-1185">Reference proteome</keyword>
<dbReference type="InterPro" id="IPR052156">
    <property type="entry name" value="BCAA_Transport_ATP-bd_LivF"/>
</dbReference>